<dbReference type="EMBL" id="JAZDUF010000008">
    <property type="protein sequence ID" value="MEE3852922.1"/>
    <property type="molecule type" value="Genomic_DNA"/>
</dbReference>
<sequence>MYRRIFVRFAVALVALFTMAVIAPATASSAPRPEPKPVVGLAEGVGYSIQVSGREISYTVTGVPRTLGGILPGACTTAVVDVVRAAPIVGPDIIAIVLGQSIDVLGLLQALDDADAIAATDPLGVANRDGTVTGTFENLPDGLYAVMSVCNLNPDLYGLTGAFVLGDGLNYGSSA</sequence>
<proteinExistence type="predicted"/>
<organism evidence="2 3">
    <name type="scientific">Gordonia sesuvii</name>
    <dbReference type="NCBI Taxonomy" id="3116777"/>
    <lineage>
        <taxon>Bacteria</taxon>
        <taxon>Bacillati</taxon>
        <taxon>Actinomycetota</taxon>
        <taxon>Actinomycetes</taxon>
        <taxon>Mycobacteriales</taxon>
        <taxon>Gordoniaceae</taxon>
        <taxon>Gordonia</taxon>
    </lineage>
</organism>
<keyword evidence="3" id="KW-1185">Reference proteome</keyword>
<keyword evidence="1" id="KW-0732">Signal</keyword>
<reference evidence="2 3" key="1">
    <citation type="submission" date="2024-01" db="EMBL/GenBank/DDBJ databases">
        <title>Draft genome sequence of Gordonia sp. LSe1-13.</title>
        <authorList>
            <person name="Suphannarot A."/>
            <person name="Mingma R."/>
        </authorList>
    </citation>
    <scope>NUCLEOTIDE SEQUENCE [LARGE SCALE GENOMIC DNA]</scope>
    <source>
        <strain evidence="2 3">LSe1-13</strain>
    </source>
</reference>
<evidence type="ECO:0000313" key="2">
    <source>
        <dbReference type="EMBL" id="MEE3852922.1"/>
    </source>
</evidence>
<name>A0ABU7MIS1_9ACTN</name>
<evidence type="ECO:0000256" key="1">
    <source>
        <dbReference type="SAM" id="SignalP"/>
    </source>
</evidence>
<comment type="caution">
    <text evidence="2">The sequence shown here is derived from an EMBL/GenBank/DDBJ whole genome shotgun (WGS) entry which is preliminary data.</text>
</comment>
<evidence type="ECO:0008006" key="4">
    <source>
        <dbReference type="Google" id="ProtNLM"/>
    </source>
</evidence>
<dbReference type="Proteomes" id="UP001347146">
    <property type="component" value="Unassembled WGS sequence"/>
</dbReference>
<feature type="chain" id="PRO_5046434233" description="CHRD domain-containing protein" evidence="1">
    <location>
        <begin position="28"/>
        <end position="175"/>
    </location>
</feature>
<accession>A0ABU7MIS1</accession>
<feature type="signal peptide" evidence="1">
    <location>
        <begin position="1"/>
        <end position="27"/>
    </location>
</feature>
<evidence type="ECO:0000313" key="3">
    <source>
        <dbReference type="Proteomes" id="UP001347146"/>
    </source>
</evidence>
<gene>
    <name evidence="2" type="ORF">VZC37_21475</name>
</gene>
<dbReference type="RefSeq" id="WP_330435597.1">
    <property type="nucleotide sequence ID" value="NZ_JAZDUF010000008.1"/>
</dbReference>
<protein>
    <recommendedName>
        <fullName evidence="4">CHRD domain-containing protein</fullName>
    </recommendedName>
</protein>